<dbReference type="PANTHER" id="PTHR38451:SF1">
    <property type="entry name" value="TRNA (ADENINE(22)-N(1))-METHYLTRANSFERASE"/>
    <property type="match status" value="1"/>
</dbReference>
<reference evidence="2" key="1">
    <citation type="submission" date="2018-02" db="EMBL/GenBank/DDBJ databases">
        <authorList>
            <person name="Holder M.E."/>
            <person name="Ajami N.J."/>
            <person name="Petrosino J.F."/>
        </authorList>
    </citation>
    <scope>NUCLEOTIDE SEQUENCE [LARGE SCALE GENOMIC DNA]</scope>
    <source>
        <strain evidence="2">CCUG 47711</strain>
    </source>
</reference>
<dbReference type="AlphaFoldDB" id="A0A2S0KMJ4"/>
<organism evidence="1 2">
    <name type="scientific">Fastidiosipila sanguinis</name>
    <dbReference type="NCBI Taxonomy" id="236753"/>
    <lineage>
        <taxon>Bacteria</taxon>
        <taxon>Bacillati</taxon>
        <taxon>Bacillota</taxon>
        <taxon>Clostridia</taxon>
        <taxon>Eubacteriales</taxon>
        <taxon>Oscillospiraceae</taxon>
        <taxon>Fastidiosipila</taxon>
    </lineage>
</organism>
<keyword evidence="2" id="KW-1185">Reference proteome</keyword>
<dbReference type="KEGG" id="fsa:C5Q98_02960"/>
<protein>
    <recommendedName>
        <fullName evidence="3">SAM-dependent methyltransferase</fullName>
    </recommendedName>
</protein>
<gene>
    <name evidence="1" type="ORF">C5Q98_02960</name>
</gene>
<dbReference type="InterPro" id="IPR029063">
    <property type="entry name" value="SAM-dependent_MTases_sf"/>
</dbReference>
<dbReference type="SUPFAM" id="SSF53335">
    <property type="entry name" value="S-adenosyl-L-methionine-dependent methyltransferases"/>
    <property type="match status" value="1"/>
</dbReference>
<accession>A0A2S0KMJ4</accession>
<evidence type="ECO:0000313" key="1">
    <source>
        <dbReference type="EMBL" id="AVM42255.1"/>
    </source>
</evidence>
<dbReference type="PANTHER" id="PTHR38451">
    <property type="entry name" value="TRNA (ADENINE(22)-N(1))-METHYLTRANSFERASE"/>
    <property type="match status" value="1"/>
</dbReference>
<proteinExistence type="predicted"/>
<dbReference type="EMBL" id="CP027226">
    <property type="protein sequence ID" value="AVM42255.1"/>
    <property type="molecule type" value="Genomic_DNA"/>
</dbReference>
<evidence type="ECO:0000313" key="2">
    <source>
        <dbReference type="Proteomes" id="UP000237947"/>
    </source>
</evidence>
<sequence length="279" mass="32585">MVTTKTERNHKIKLSKRLETILELVPESCNFLVDVGCDHGLLSDAFLRLNNENKALLIDLREKPLEKAKHNLIVKSKHSSERLRFSLSSGLLDWNVNDSQDDSLGDATCIVIAGLGAKEIINILAEKLDQLRRANFYPEMDVYLIIQAMRNQENIRLFMRENNFPMLEQVIIEDKDFVYSVDLYRMNFSEIDSYPELKSSNNLVDFLGENLLEFLQETNFTNKSKKYDNNIAQKYLERQIRIAVKESQSLSESLLEERMKMIDMMKSYLKDNREEMELD</sequence>
<evidence type="ECO:0008006" key="3">
    <source>
        <dbReference type="Google" id="ProtNLM"/>
    </source>
</evidence>
<dbReference type="Gene3D" id="3.40.50.150">
    <property type="entry name" value="Vaccinia Virus protein VP39"/>
    <property type="match status" value="1"/>
</dbReference>
<dbReference type="Pfam" id="PF12847">
    <property type="entry name" value="Methyltransf_18"/>
    <property type="match status" value="1"/>
</dbReference>
<name>A0A2S0KMJ4_9FIRM</name>
<dbReference type="Proteomes" id="UP000237947">
    <property type="component" value="Chromosome"/>
</dbReference>